<keyword evidence="2 4" id="KW-0067">ATP-binding</keyword>
<dbReference type="PROSITE" id="PS50893">
    <property type="entry name" value="ABC_TRANSPORTER_2"/>
    <property type="match status" value="2"/>
</dbReference>
<evidence type="ECO:0000256" key="2">
    <source>
        <dbReference type="ARBA" id="ARBA00022840"/>
    </source>
</evidence>
<keyword evidence="5" id="KW-1185">Reference proteome</keyword>
<gene>
    <name evidence="4" type="ORF">FHR90_003064</name>
</gene>
<keyword evidence="4" id="KW-0813">Transport</keyword>
<organism evidence="4 5">
    <name type="scientific">Endobacter medicaginis</name>
    <dbReference type="NCBI Taxonomy" id="1181271"/>
    <lineage>
        <taxon>Bacteria</taxon>
        <taxon>Pseudomonadati</taxon>
        <taxon>Pseudomonadota</taxon>
        <taxon>Alphaproteobacteria</taxon>
        <taxon>Acetobacterales</taxon>
        <taxon>Acetobacteraceae</taxon>
        <taxon>Endobacter</taxon>
    </lineage>
</organism>
<dbReference type="InterPro" id="IPR050107">
    <property type="entry name" value="ABC_carbohydrate_import_ATPase"/>
</dbReference>
<dbReference type="InterPro" id="IPR003593">
    <property type="entry name" value="AAA+_ATPase"/>
</dbReference>
<dbReference type="AlphaFoldDB" id="A0A839V3T8"/>
<sequence>MPETMFAPGEPPFLKLSGIGKVFPGVIANEDVSIDFRRGEIHALLGENGAGKSTLMNVVTGLYQPDSGEMILDGYGVEFAGPPAAIAAGIGMVHQHFKLVPRFTVAENLALGWNETPGWVAPGAIEAKARALSERFGLAIRADARIDSLSAGEQQRVEILRVLSRGAKMLILDEPTAVLSPVEVASLFDALRRFRDGGGAVVIITHKLDEVMAVADRCSVLRAGRLVGTHRITDVTPALLVGEMIGRPVDLPASYPRARPAPGPDAPAAMVLEAVSVRDEAGVTRLDAVSLVLRAGEVLGIAGVTGNGQPELAGVMTGLVAPFSGRVLLGGAPAPGADPGAFAAAGVGHVPEDRLRSALAPSLGVAENAVLREYRVKPVGGRLAYNAGAARRFAEALAVAANVRLASPTAPIRGLSGGNQQRLVLAREGRIATSVLVASYPARGLDIGAIAAMRERLAAARDGGVAVVLVSEDLDEILALSDRIAVLTAGRLMGVMERAEARRDVIGRLMSGRAADAEIAA</sequence>
<dbReference type="Gene3D" id="3.40.50.300">
    <property type="entry name" value="P-loop containing nucleotide triphosphate hydrolases"/>
    <property type="match status" value="2"/>
</dbReference>
<keyword evidence="1" id="KW-0547">Nucleotide-binding</keyword>
<dbReference type="SUPFAM" id="SSF52540">
    <property type="entry name" value="P-loop containing nucleoside triphosphate hydrolases"/>
    <property type="match status" value="2"/>
</dbReference>
<dbReference type="GO" id="GO:0005524">
    <property type="term" value="F:ATP binding"/>
    <property type="evidence" value="ECO:0007669"/>
    <property type="project" value="UniProtKB-KW"/>
</dbReference>
<dbReference type="EMBL" id="JACHXV010000021">
    <property type="protein sequence ID" value="MBB3175210.1"/>
    <property type="molecule type" value="Genomic_DNA"/>
</dbReference>
<dbReference type="PROSITE" id="PS00211">
    <property type="entry name" value="ABC_TRANSPORTER_1"/>
    <property type="match status" value="1"/>
</dbReference>
<feature type="domain" description="ABC transporter" evidence="3">
    <location>
        <begin position="14"/>
        <end position="248"/>
    </location>
</feature>
<evidence type="ECO:0000313" key="5">
    <source>
        <dbReference type="Proteomes" id="UP000557688"/>
    </source>
</evidence>
<dbReference type="PANTHER" id="PTHR43790">
    <property type="entry name" value="CARBOHYDRATE TRANSPORT ATP-BINDING PROTEIN MG119-RELATED"/>
    <property type="match status" value="1"/>
</dbReference>
<accession>A0A839V3T8</accession>
<dbReference type="PANTHER" id="PTHR43790:SF4">
    <property type="entry name" value="GUANOSINE IMPORT ATP-BINDING PROTEIN NUPO"/>
    <property type="match status" value="1"/>
</dbReference>
<dbReference type="Proteomes" id="UP000557688">
    <property type="component" value="Unassembled WGS sequence"/>
</dbReference>
<dbReference type="SMART" id="SM00382">
    <property type="entry name" value="AAA"/>
    <property type="match status" value="1"/>
</dbReference>
<dbReference type="InterPro" id="IPR027417">
    <property type="entry name" value="P-loop_NTPase"/>
</dbReference>
<name>A0A839V3T8_9PROT</name>
<dbReference type="CDD" id="cd03216">
    <property type="entry name" value="ABC_Carb_Monos_I"/>
    <property type="match status" value="1"/>
</dbReference>
<evidence type="ECO:0000259" key="3">
    <source>
        <dbReference type="PROSITE" id="PS50893"/>
    </source>
</evidence>
<dbReference type="CDD" id="cd03215">
    <property type="entry name" value="ABC_Carb_Monos_II"/>
    <property type="match status" value="1"/>
</dbReference>
<reference evidence="4 5" key="1">
    <citation type="submission" date="2020-08" db="EMBL/GenBank/DDBJ databases">
        <title>Genomic Encyclopedia of Type Strains, Phase III (KMG-III): the genomes of soil and plant-associated and newly described type strains.</title>
        <authorList>
            <person name="Whitman W."/>
        </authorList>
    </citation>
    <scope>NUCLEOTIDE SEQUENCE [LARGE SCALE GENOMIC DNA]</scope>
    <source>
        <strain evidence="4 5">CECT 8088</strain>
    </source>
</reference>
<proteinExistence type="predicted"/>
<evidence type="ECO:0000313" key="4">
    <source>
        <dbReference type="EMBL" id="MBB3175210.1"/>
    </source>
</evidence>
<feature type="domain" description="ABC transporter" evidence="3">
    <location>
        <begin position="270"/>
        <end position="514"/>
    </location>
</feature>
<dbReference type="Pfam" id="PF00005">
    <property type="entry name" value="ABC_tran"/>
    <property type="match status" value="2"/>
</dbReference>
<dbReference type="GO" id="GO:0016887">
    <property type="term" value="F:ATP hydrolysis activity"/>
    <property type="evidence" value="ECO:0007669"/>
    <property type="project" value="InterPro"/>
</dbReference>
<dbReference type="InterPro" id="IPR017871">
    <property type="entry name" value="ABC_transporter-like_CS"/>
</dbReference>
<comment type="caution">
    <text evidence="4">The sequence shown here is derived from an EMBL/GenBank/DDBJ whole genome shotgun (WGS) entry which is preliminary data.</text>
</comment>
<dbReference type="InterPro" id="IPR003439">
    <property type="entry name" value="ABC_transporter-like_ATP-bd"/>
</dbReference>
<evidence type="ECO:0000256" key="1">
    <source>
        <dbReference type="ARBA" id="ARBA00022741"/>
    </source>
</evidence>
<protein>
    <submittedName>
        <fullName evidence="4">Simple sugar transport system ATP-binding protein</fullName>
    </submittedName>
</protein>
<keyword evidence="4" id="KW-0762">Sugar transport</keyword>